<dbReference type="GO" id="GO:0005634">
    <property type="term" value="C:nucleus"/>
    <property type="evidence" value="ECO:0007669"/>
    <property type="project" value="UniProtKB-SubCell"/>
</dbReference>
<evidence type="ECO:0000256" key="6">
    <source>
        <dbReference type="SAM" id="MobiDB-lite"/>
    </source>
</evidence>
<evidence type="ECO:0000256" key="5">
    <source>
        <dbReference type="PROSITE-ProRule" id="PRU00201"/>
    </source>
</evidence>
<dbReference type="Proteomes" id="UP000008068">
    <property type="component" value="Unassembled WGS sequence"/>
</dbReference>
<dbReference type="GO" id="GO:0001708">
    <property type="term" value="P:cell fate specification"/>
    <property type="evidence" value="ECO:0007669"/>
    <property type="project" value="TreeGrafter"/>
</dbReference>
<evidence type="ECO:0000256" key="1">
    <source>
        <dbReference type="ARBA" id="ARBA00023015"/>
    </source>
</evidence>
<dbReference type="GO" id="GO:0000981">
    <property type="term" value="F:DNA-binding transcription factor activity, RNA polymerase II-specific"/>
    <property type="evidence" value="ECO:0007669"/>
    <property type="project" value="TreeGrafter"/>
</dbReference>
<comment type="subcellular location">
    <subcellularLocation>
        <location evidence="5">Nucleus</location>
    </subcellularLocation>
</comment>
<dbReference type="SMART" id="SM00425">
    <property type="entry name" value="TBOX"/>
    <property type="match status" value="1"/>
</dbReference>
<dbReference type="PRINTS" id="PR00937">
    <property type="entry name" value="TBOX"/>
</dbReference>
<dbReference type="InParanoid" id="G0P451"/>
<dbReference type="InterPro" id="IPR046360">
    <property type="entry name" value="T-box_DNA-bd"/>
</dbReference>
<keyword evidence="9" id="KW-1185">Reference proteome</keyword>
<protein>
    <recommendedName>
        <fullName evidence="7">T-box domain-containing protein</fullName>
    </recommendedName>
</protein>
<dbReference type="InterPro" id="IPR001699">
    <property type="entry name" value="TF_T-box"/>
</dbReference>
<dbReference type="GO" id="GO:0045893">
    <property type="term" value="P:positive regulation of DNA-templated transcription"/>
    <property type="evidence" value="ECO:0007669"/>
    <property type="project" value="InterPro"/>
</dbReference>
<feature type="region of interest" description="Disordered" evidence="6">
    <location>
        <begin position="410"/>
        <end position="432"/>
    </location>
</feature>
<dbReference type="OrthoDB" id="5869419at2759"/>
<dbReference type="InterPro" id="IPR036960">
    <property type="entry name" value="T-box_sf"/>
</dbReference>
<feature type="compositionally biased region" description="Polar residues" evidence="6">
    <location>
        <begin position="106"/>
        <end position="116"/>
    </location>
</feature>
<organism evidence="9">
    <name type="scientific">Caenorhabditis brenneri</name>
    <name type="common">Nematode worm</name>
    <dbReference type="NCBI Taxonomy" id="135651"/>
    <lineage>
        <taxon>Eukaryota</taxon>
        <taxon>Metazoa</taxon>
        <taxon>Ecdysozoa</taxon>
        <taxon>Nematoda</taxon>
        <taxon>Chromadorea</taxon>
        <taxon>Rhabditida</taxon>
        <taxon>Rhabditina</taxon>
        <taxon>Rhabditomorpha</taxon>
        <taxon>Rhabditoidea</taxon>
        <taxon>Rhabditidae</taxon>
        <taxon>Peloderinae</taxon>
        <taxon>Caenorhabditis</taxon>
    </lineage>
</organism>
<gene>
    <name evidence="8" type="ORF">CAEBREN_19719</name>
</gene>
<sequence>MYKPQPQAIKQPLNSLTQSPSKTSTESWNNFDESGWSRACEKFMLASIDITHLDGTFPASPDEYSTGPLKVEDDQTPPSPDVQENSDDEVKSLDVKYVESRKVYNQAQTQPHSARFQQQVQQSQPQQTHQAALSVATPAPQSILLQQSQKLVLQGHQMPLPVCQLAPQGTVSASSTSNRKIAPAFNPVLSPFNLFTMASHTRINVDLLSKDLWKQQPQPQQTHQAALPVAMPAPQTPVQQQPQKFVLQGHQSPLPIIQSAPQTTISAPSTPNVPIAPVFNPVLSPFNPSTIASHTRIEVELLNKDLWKLFHGLQNEMCVTNSGRELFPQLQYKVSGLNKKQQYKFVLWLERTDPFEFDWNRQLKQYERSNKQDVGNAITNPVFTNIRTGQEWEDSKVSFADVNLYNVGNPSKSERAMKNDDTESKRKFEQKKTSKLSKPRICVSLNCKYTPVLAVYEVANGALIHRGMFRFEETSFIVVSMYRNPVLIAHKTALNKSVSKDKRADAERMLKEYNGEYSRADSGFPTSSDATPPQAVASQCFGANGSSLSTSSG</sequence>
<dbReference type="Pfam" id="PF00907">
    <property type="entry name" value="T-box"/>
    <property type="match status" value="1"/>
</dbReference>
<evidence type="ECO:0000313" key="9">
    <source>
        <dbReference type="Proteomes" id="UP000008068"/>
    </source>
</evidence>
<dbReference type="PANTHER" id="PTHR11267">
    <property type="entry name" value="T-BOX PROTEIN-RELATED"/>
    <property type="match status" value="1"/>
</dbReference>
<evidence type="ECO:0000259" key="7">
    <source>
        <dbReference type="PROSITE" id="PS50252"/>
    </source>
</evidence>
<feature type="compositionally biased region" description="Low complexity" evidence="6">
    <location>
        <begin position="117"/>
        <end position="130"/>
    </location>
</feature>
<feature type="compositionally biased region" description="Polar residues" evidence="6">
    <location>
        <begin position="12"/>
        <end position="31"/>
    </location>
</feature>
<proteinExistence type="predicted"/>
<keyword evidence="1" id="KW-0805">Transcription regulation</keyword>
<feature type="compositionally biased region" description="Basic and acidic residues" evidence="6">
    <location>
        <begin position="412"/>
        <end position="432"/>
    </location>
</feature>
<accession>G0P451</accession>
<evidence type="ECO:0000313" key="8">
    <source>
        <dbReference type="EMBL" id="EGT44606.1"/>
    </source>
</evidence>
<keyword evidence="2 5" id="KW-0238">DNA-binding</keyword>
<keyword evidence="3" id="KW-0804">Transcription</keyword>
<dbReference type="InterPro" id="IPR008967">
    <property type="entry name" value="p53-like_TF_DNA-bd_sf"/>
</dbReference>
<dbReference type="AlphaFoldDB" id="G0P451"/>
<dbReference type="EMBL" id="GL380058">
    <property type="protein sequence ID" value="EGT44606.1"/>
    <property type="molecule type" value="Genomic_DNA"/>
</dbReference>
<feature type="region of interest" description="Disordered" evidence="6">
    <location>
        <begin position="1"/>
        <end position="31"/>
    </location>
</feature>
<feature type="region of interest" description="Disordered" evidence="6">
    <location>
        <begin position="517"/>
        <end position="536"/>
    </location>
</feature>
<dbReference type="eggNOG" id="KOG3585">
    <property type="taxonomic scope" value="Eukaryota"/>
</dbReference>
<dbReference type="PROSITE" id="PS50252">
    <property type="entry name" value="TBOX_3"/>
    <property type="match status" value="1"/>
</dbReference>
<evidence type="ECO:0000256" key="4">
    <source>
        <dbReference type="ARBA" id="ARBA00023242"/>
    </source>
</evidence>
<dbReference type="PANTHER" id="PTHR11267:SF181">
    <property type="entry name" value="OPTOMOTOR-BLIND PROTEIN"/>
    <property type="match status" value="1"/>
</dbReference>
<dbReference type="GO" id="GO:0000978">
    <property type="term" value="F:RNA polymerase II cis-regulatory region sequence-specific DNA binding"/>
    <property type="evidence" value="ECO:0007669"/>
    <property type="project" value="InterPro"/>
</dbReference>
<feature type="domain" description="T-box" evidence="7">
    <location>
        <begin position="301"/>
        <end position="495"/>
    </location>
</feature>
<feature type="region of interest" description="Disordered" evidence="6">
    <location>
        <begin position="58"/>
        <end position="89"/>
    </location>
</feature>
<reference evidence="9" key="1">
    <citation type="submission" date="2011-07" db="EMBL/GenBank/DDBJ databases">
        <authorList>
            <consortium name="Caenorhabditis brenneri Sequencing and Analysis Consortium"/>
            <person name="Wilson R.K."/>
        </authorList>
    </citation>
    <scope>NUCLEOTIDE SEQUENCE [LARGE SCALE GENOMIC DNA]</scope>
    <source>
        <strain evidence="9">PB2801</strain>
    </source>
</reference>
<dbReference type="Gene3D" id="2.60.40.820">
    <property type="entry name" value="Transcription factor, T-box"/>
    <property type="match status" value="1"/>
</dbReference>
<dbReference type="GO" id="GO:0000785">
    <property type="term" value="C:chromatin"/>
    <property type="evidence" value="ECO:0007669"/>
    <property type="project" value="TreeGrafter"/>
</dbReference>
<dbReference type="STRING" id="135651.G0P451"/>
<evidence type="ECO:0000256" key="3">
    <source>
        <dbReference type="ARBA" id="ARBA00023163"/>
    </source>
</evidence>
<dbReference type="HOGENOM" id="CLU_520960_0_0_1"/>
<evidence type="ECO:0000256" key="2">
    <source>
        <dbReference type="ARBA" id="ARBA00023125"/>
    </source>
</evidence>
<feature type="region of interest" description="Disordered" evidence="6">
    <location>
        <begin position="106"/>
        <end position="135"/>
    </location>
</feature>
<name>G0P451_CAEBE</name>
<dbReference type="CDD" id="cd00182">
    <property type="entry name" value="T-box"/>
    <property type="match status" value="1"/>
</dbReference>
<comment type="caution">
    <text evidence="5">Lacks conserved residue(s) required for the propagation of feature annotation.</text>
</comment>
<keyword evidence="4 5" id="KW-0539">Nucleus</keyword>
<dbReference type="SUPFAM" id="SSF49417">
    <property type="entry name" value="p53-like transcription factors"/>
    <property type="match status" value="1"/>
</dbReference>